<comment type="caution">
    <text evidence="4">The sequence shown here is derived from an EMBL/GenBank/DDBJ whole genome shotgun (WGS) entry which is preliminary data.</text>
</comment>
<comment type="similarity">
    <text evidence="1 2">Belongs to the arylamine N-acetyltransferase family.</text>
</comment>
<sequence>MRSMTPAELDEYCARVGYTGPREPTLPVLHALTSAHARSVPFENLDVLLGEPIELTVDALVDKLVRRRRGGYCFEQNGLFLAVLTAFGFAAAPLSARVRLGRPRDVVPPRTHLFLRVELDGATWLTDVGIGGVSLTSAIRWEPDGADQTPEQPTPHEPRRIVREDGRWFHQVRFGEQWVDAYEFTGEEMPLVDREVGNWFTSTHPRSHFRHRLMVARAGADGTRLTLTDTELKVRDGDGRAESSPIGSPQELLAALDEHFGLRFAAGTTFHPLAVSV</sequence>
<evidence type="ECO:0000313" key="5">
    <source>
        <dbReference type="Proteomes" id="UP001165283"/>
    </source>
</evidence>
<keyword evidence="3" id="KW-1133">Transmembrane helix</keyword>
<dbReference type="EMBL" id="JAGSOV010000033">
    <property type="protein sequence ID" value="MCO1656231.1"/>
    <property type="molecule type" value="Genomic_DNA"/>
</dbReference>
<evidence type="ECO:0000256" key="2">
    <source>
        <dbReference type="RuleBase" id="RU003452"/>
    </source>
</evidence>
<dbReference type="PANTHER" id="PTHR11786">
    <property type="entry name" value="N-HYDROXYARYLAMINE O-ACETYLTRANSFERASE"/>
    <property type="match status" value="1"/>
</dbReference>
<dbReference type="SUPFAM" id="SSF54001">
    <property type="entry name" value="Cysteine proteinases"/>
    <property type="match status" value="1"/>
</dbReference>
<gene>
    <name evidence="4" type="ORF">KDL28_14315</name>
</gene>
<proteinExistence type="inferred from homology"/>
<feature type="transmembrane region" description="Helical" evidence="3">
    <location>
        <begin position="78"/>
        <end position="96"/>
    </location>
</feature>
<name>A0ABT0ZZT1_9PSEU</name>
<evidence type="ECO:0000313" key="4">
    <source>
        <dbReference type="EMBL" id="MCO1656231.1"/>
    </source>
</evidence>
<dbReference type="PRINTS" id="PR01543">
    <property type="entry name" value="ANATRNSFRASE"/>
</dbReference>
<keyword evidence="5" id="KW-1185">Reference proteome</keyword>
<dbReference type="Proteomes" id="UP001165283">
    <property type="component" value="Unassembled WGS sequence"/>
</dbReference>
<protein>
    <submittedName>
        <fullName evidence="4">Arylamine N-acetyltransferase</fullName>
    </submittedName>
</protein>
<dbReference type="InterPro" id="IPR038765">
    <property type="entry name" value="Papain-like_cys_pep_sf"/>
</dbReference>
<keyword evidence="3" id="KW-0812">Transmembrane</keyword>
<dbReference type="Gene3D" id="2.40.128.150">
    <property type="entry name" value="Cysteine proteinases"/>
    <property type="match status" value="1"/>
</dbReference>
<dbReference type="InterPro" id="IPR001447">
    <property type="entry name" value="Arylamine_N-AcTrfase"/>
</dbReference>
<evidence type="ECO:0000256" key="1">
    <source>
        <dbReference type="ARBA" id="ARBA00006547"/>
    </source>
</evidence>
<accession>A0ABT0ZZT1</accession>
<dbReference type="Pfam" id="PF00797">
    <property type="entry name" value="Acetyltransf_2"/>
    <property type="match status" value="1"/>
</dbReference>
<dbReference type="PANTHER" id="PTHR11786:SF0">
    <property type="entry name" value="ARYLAMINE N-ACETYLTRANSFERASE 4-RELATED"/>
    <property type="match status" value="1"/>
</dbReference>
<dbReference type="Gene3D" id="3.30.2140.10">
    <property type="entry name" value="Arylamine N-acetyltransferase"/>
    <property type="match status" value="1"/>
</dbReference>
<evidence type="ECO:0000256" key="3">
    <source>
        <dbReference type="SAM" id="Phobius"/>
    </source>
</evidence>
<reference evidence="4" key="1">
    <citation type="submission" date="2021-04" db="EMBL/GenBank/DDBJ databases">
        <title>Pseudonocardia sp. nov., isolated from sandy soil of mangrove forest.</title>
        <authorList>
            <person name="Zan Z."/>
            <person name="Huang R."/>
            <person name="Liu W."/>
        </authorList>
    </citation>
    <scope>NUCLEOTIDE SEQUENCE</scope>
    <source>
        <strain evidence="4">S2-4</strain>
    </source>
</reference>
<organism evidence="4 5">
    <name type="scientific">Pseudonocardia humida</name>
    <dbReference type="NCBI Taxonomy" id="2800819"/>
    <lineage>
        <taxon>Bacteria</taxon>
        <taxon>Bacillati</taxon>
        <taxon>Actinomycetota</taxon>
        <taxon>Actinomycetes</taxon>
        <taxon>Pseudonocardiales</taxon>
        <taxon>Pseudonocardiaceae</taxon>
        <taxon>Pseudonocardia</taxon>
    </lineage>
</organism>
<keyword evidence="3" id="KW-0472">Membrane</keyword>